<sequence>MKAIGDKIIVIGGYGHVGQKVCRQLANDFPSNVYAAGRNEKKAKEFAQSTNGKVLPLYIDVSKGADPVLFHDVRIVIMCVEQTSTDFVAQCLKHGITYIDITASYPFIEQVEKLDEVAIEHEATALLSVGLAPGISNLLATWAAERLDTLAEMNLFIMLGLGDEHGKEAIRWTLQQTKESFKLSEKGEVVSYHGFTDGKATDFISQMSKRIAYRFNFADQHVLGKRHEIPVSTRLCFDSRFVTKAVHLLKVSKLIHLFPEALLLLLFEKLQWGSSDFAVCTEVIGRKDGQKMIVKSAVHGKEEAEITAFVTSMAAKQLYEGIYHLVFYISNSFFIGMKCITIYSLQYVGNEKRRGMMESKVAPTKEKERLLELDVLRGIALFGILVVNMSYFSTPALLVDILGLSKAEGLLNEIVVVIMAVAFEFKFVSLFSFLFGVGFALFLSRLQNKEVHAELIYRRRIRFLLVVGLIHLFFFWYGDILTLYASSLFSYPFI</sequence>
<dbReference type="SUPFAM" id="SSF51735">
    <property type="entry name" value="NAD(P)-binding Rossmann-fold domains"/>
    <property type="match status" value="1"/>
</dbReference>
<accession>W4Q9W4</accession>
<name>W4Q9W4_9BACI</name>
<comment type="caution">
    <text evidence="3">The sequence shown here is derived from an EMBL/GenBank/DDBJ whole genome shotgun (WGS) entry which is preliminary data.</text>
</comment>
<organism evidence="3 4">
    <name type="scientific">Halalkalibacter hemicellulosilyticusJCM 9152</name>
    <dbReference type="NCBI Taxonomy" id="1236971"/>
    <lineage>
        <taxon>Bacteria</taxon>
        <taxon>Bacillati</taxon>
        <taxon>Bacillota</taxon>
        <taxon>Bacilli</taxon>
        <taxon>Bacillales</taxon>
        <taxon>Bacillaceae</taxon>
        <taxon>Halalkalibacter</taxon>
    </lineage>
</organism>
<proteinExistence type="predicted"/>
<evidence type="ECO:0000313" key="3">
    <source>
        <dbReference type="EMBL" id="GAE28800.1"/>
    </source>
</evidence>
<evidence type="ECO:0000256" key="1">
    <source>
        <dbReference type="SAM" id="Phobius"/>
    </source>
</evidence>
<keyword evidence="1" id="KW-0812">Transmembrane</keyword>
<dbReference type="OrthoDB" id="1910498at2"/>
<evidence type="ECO:0000259" key="2">
    <source>
        <dbReference type="Pfam" id="PF03435"/>
    </source>
</evidence>
<feature type="transmembrane region" description="Helical" evidence="1">
    <location>
        <begin position="375"/>
        <end position="394"/>
    </location>
</feature>
<dbReference type="PANTHER" id="PTHR30590:SF2">
    <property type="entry name" value="INNER MEMBRANE PROTEIN"/>
    <property type="match status" value="1"/>
</dbReference>
<dbReference type="RefSeq" id="WP_052015432.1">
    <property type="nucleotide sequence ID" value="NZ_BAUU01000001.1"/>
</dbReference>
<gene>
    <name evidence="3" type="ORF">JCM9152_134</name>
</gene>
<dbReference type="InterPro" id="IPR036291">
    <property type="entry name" value="NAD(P)-bd_dom_sf"/>
</dbReference>
<feature type="transmembrane region" description="Helical" evidence="1">
    <location>
        <begin position="414"/>
        <end position="443"/>
    </location>
</feature>
<keyword evidence="4" id="KW-1185">Reference proteome</keyword>
<reference evidence="3" key="1">
    <citation type="journal article" date="2014" name="Genome Announc.">
        <title>Draft Genome Sequences of Three Alkaliphilic Bacillus Strains, Bacillus wakoensis JCM 9140T, Bacillus akibai JCM 9157T, and Bacillus hemicellulosilyticus JCM 9152T.</title>
        <authorList>
            <person name="Yuki M."/>
            <person name="Oshima K."/>
            <person name="Suda W."/>
            <person name="Oshida Y."/>
            <person name="Kitamura K."/>
            <person name="Iida T."/>
            <person name="Hattori M."/>
            <person name="Ohkuma M."/>
        </authorList>
    </citation>
    <scope>NUCLEOTIDE SEQUENCE [LARGE SCALE GENOMIC DNA]</scope>
    <source>
        <strain evidence="3">JCM 9152</strain>
    </source>
</reference>
<dbReference type="Proteomes" id="UP000018895">
    <property type="component" value="Unassembled WGS sequence"/>
</dbReference>
<evidence type="ECO:0000313" key="4">
    <source>
        <dbReference type="Proteomes" id="UP000018895"/>
    </source>
</evidence>
<dbReference type="EMBL" id="BAUU01000001">
    <property type="protein sequence ID" value="GAE28800.1"/>
    <property type="molecule type" value="Genomic_DNA"/>
</dbReference>
<keyword evidence="1" id="KW-0472">Membrane</keyword>
<dbReference type="InterPro" id="IPR005097">
    <property type="entry name" value="Sacchrp_dh_NADP-bd"/>
</dbReference>
<dbReference type="Gene3D" id="3.40.50.720">
    <property type="entry name" value="NAD(P)-binding Rossmann-like Domain"/>
    <property type="match status" value="1"/>
</dbReference>
<dbReference type="Pfam" id="PF03435">
    <property type="entry name" value="Sacchrp_dh_NADP"/>
    <property type="match status" value="1"/>
</dbReference>
<feature type="transmembrane region" description="Helical" evidence="1">
    <location>
        <begin position="325"/>
        <end position="348"/>
    </location>
</feature>
<dbReference type="InterPro" id="IPR052529">
    <property type="entry name" value="Bact_Transport_Assoc"/>
</dbReference>
<dbReference type="STRING" id="1236971.JCM9152_134"/>
<feature type="domain" description="Saccharopine dehydrogenase NADP binding" evidence="2">
    <location>
        <begin position="8"/>
        <end position="125"/>
    </location>
</feature>
<dbReference type="AlphaFoldDB" id="W4Q9W4"/>
<dbReference type="PANTHER" id="PTHR30590">
    <property type="entry name" value="INNER MEMBRANE PROTEIN"/>
    <property type="match status" value="1"/>
</dbReference>
<feature type="transmembrane region" description="Helical" evidence="1">
    <location>
        <begin position="463"/>
        <end position="485"/>
    </location>
</feature>
<keyword evidence="1" id="KW-1133">Transmembrane helix</keyword>
<protein>
    <recommendedName>
        <fullName evidence="2">Saccharopine dehydrogenase NADP binding domain-containing protein</fullName>
    </recommendedName>
</protein>